<dbReference type="GO" id="GO:0003677">
    <property type="term" value="F:DNA binding"/>
    <property type="evidence" value="ECO:0007669"/>
    <property type="project" value="UniProtKB-KW"/>
</dbReference>
<dbReference type="PANTHER" id="PTHR47425:SF2">
    <property type="entry name" value="FARB-RELATED"/>
    <property type="match status" value="1"/>
</dbReference>
<dbReference type="InterPro" id="IPR007219">
    <property type="entry name" value="XnlR_reg_dom"/>
</dbReference>
<dbReference type="OrthoDB" id="4451586at2759"/>
<dbReference type="InterPro" id="IPR001138">
    <property type="entry name" value="Zn2Cys6_DnaBD"/>
</dbReference>
<dbReference type="SUPFAM" id="SSF57701">
    <property type="entry name" value="Zn2/Cys6 DNA-binding domain"/>
    <property type="match status" value="1"/>
</dbReference>
<evidence type="ECO:0000259" key="7">
    <source>
        <dbReference type="PROSITE" id="PS50048"/>
    </source>
</evidence>
<feature type="domain" description="Zn(2)-C6 fungal-type" evidence="7">
    <location>
        <begin position="18"/>
        <end position="50"/>
    </location>
</feature>
<evidence type="ECO:0000256" key="6">
    <source>
        <dbReference type="SAM" id="MobiDB-lite"/>
    </source>
</evidence>
<dbReference type="PANTHER" id="PTHR47425">
    <property type="entry name" value="FARB-RELATED"/>
    <property type="match status" value="1"/>
</dbReference>
<dbReference type="GO" id="GO:0000981">
    <property type="term" value="F:DNA-binding transcription factor activity, RNA polymerase II-specific"/>
    <property type="evidence" value="ECO:0007669"/>
    <property type="project" value="InterPro"/>
</dbReference>
<dbReference type="Pfam" id="PF04082">
    <property type="entry name" value="Fungal_trans"/>
    <property type="match status" value="1"/>
</dbReference>
<dbReference type="eggNOG" id="ENOG502RHAD">
    <property type="taxonomic scope" value="Eukaryota"/>
</dbReference>
<dbReference type="VEuPathDB" id="FungiDB:HMPREF1120_03673"/>
<dbReference type="Proteomes" id="UP000007304">
    <property type="component" value="Unassembled WGS sequence"/>
</dbReference>
<dbReference type="InterPro" id="IPR052761">
    <property type="entry name" value="Fungal_Detox/Toxin_TFs"/>
</dbReference>
<dbReference type="CDD" id="cd12148">
    <property type="entry name" value="fungal_TF_MHR"/>
    <property type="match status" value="1"/>
</dbReference>
<evidence type="ECO:0000256" key="1">
    <source>
        <dbReference type="ARBA" id="ARBA00022723"/>
    </source>
</evidence>
<keyword evidence="5" id="KW-0539">Nucleus</keyword>
<evidence type="ECO:0000313" key="8">
    <source>
        <dbReference type="EMBL" id="EHY55541.1"/>
    </source>
</evidence>
<dbReference type="AlphaFoldDB" id="H6BTW3"/>
<evidence type="ECO:0000256" key="2">
    <source>
        <dbReference type="ARBA" id="ARBA00023015"/>
    </source>
</evidence>
<dbReference type="GeneID" id="20308312"/>
<dbReference type="CDD" id="cd00067">
    <property type="entry name" value="GAL4"/>
    <property type="match status" value="1"/>
</dbReference>
<accession>H6BTW3</accession>
<evidence type="ECO:0000256" key="3">
    <source>
        <dbReference type="ARBA" id="ARBA00023125"/>
    </source>
</evidence>
<keyword evidence="9" id="KW-1185">Reference proteome</keyword>
<keyword evidence="1" id="KW-0479">Metal-binding</keyword>
<dbReference type="EMBL" id="JH226132">
    <property type="protein sequence ID" value="EHY55541.1"/>
    <property type="molecule type" value="Genomic_DNA"/>
</dbReference>
<evidence type="ECO:0000313" key="9">
    <source>
        <dbReference type="Proteomes" id="UP000007304"/>
    </source>
</evidence>
<dbReference type="SMART" id="SM00066">
    <property type="entry name" value="GAL4"/>
    <property type="match status" value="1"/>
</dbReference>
<dbReference type="PROSITE" id="PS00463">
    <property type="entry name" value="ZN2_CY6_FUNGAL_1"/>
    <property type="match status" value="1"/>
</dbReference>
<gene>
    <name evidence="8" type="ORF">HMPREF1120_03673</name>
</gene>
<reference evidence="8" key="1">
    <citation type="submission" date="2011-07" db="EMBL/GenBank/DDBJ databases">
        <title>The Genome Sequence of Exophiala (Wangiella) dermatitidis NIH/UT8656.</title>
        <authorList>
            <consortium name="The Broad Institute Genome Sequencing Platform"/>
            <person name="Cuomo C."/>
            <person name="Wang Z."/>
            <person name="Hunicke-Smith S."/>
            <person name="Szanislo P.J."/>
            <person name="Earl A."/>
            <person name="Young S.K."/>
            <person name="Zeng Q."/>
            <person name="Gargeya S."/>
            <person name="Fitzgerald M."/>
            <person name="Haas B."/>
            <person name="Abouelleil A."/>
            <person name="Alvarado L."/>
            <person name="Arachchi H.M."/>
            <person name="Berlin A."/>
            <person name="Brown A."/>
            <person name="Chapman S.B."/>
            <person name="Chen Z."/>
            <person name="Dunbar C."/>
            <person name="Freedman E."/>
            <person name="Gearin G."/>
            <person name="Gellesch M."/>
            <person name="Goldberg J."/>
            <person name="Griggs A."/>
            <person name="Gujja S."/>
            <person name="Heiman D."/>
            <person name="Howarth C."/>
            <person name="Larson L."/>
            <person name="Lui A."/>
            <person name="MacDonald P.J.P."/>
            <person name="Montmayeur A."/>
            <person name="Murphy C."/>
            <person name="Neiman D."/>
            <person name="Pearson M."/>
            <person name="Priest M."/>
            <person name="Roberts A."/>
            <person name="Saif S."/>
            <person name="Shea T."/>
            <person name="Shenoy N."/>
            <person name="Sisk P."/>
            <person name="Stolte C."/>
            <person name="Sykes S."/>
            <person name="Wortman J."/>
            <person name="Nusbaum C."/>
            <person name="Birren B."/>
        </authorList>
    </citation>
    <scope>NUCLEOTIDE SEQUENCE</scope>
    <source>
        <strain evidence="8">NIH/UT8656</strain>
    </source>
</reference>
<organism evidence="8 9">
    <name type="scientific">Exophiala dermatitidis (strain ATCC 34100 / CBS 525.76 / NIH/UT8656)</name>
    <name type="common">Black yeast</name>
    <name type="synonym">Wangiella dermatitidis</name>
    <dbReference type="NCBI Taxonomy" id="858893"/>
    <lineage>
        <taxon>Eukaryota</taxon>
        <taxon>Fungi</taxon>
        <taxon>Dikarya</taxon>
        <taxon>Ascomycota</taxon>
        <taxon>Pezizomycotina</taxon>
        <taxon>Eurotiomycetes</taxon>
        <taxon>Chaetothyriomycetidae</taxon>
        <taxon>Chaetothyriales</taxon>
        <taxon>Herpotrichiellaceae</taxon>
        <taxon>Exophiala</taxon>
    </lineage>
</organism>
<sequence length="798" mass="90735">MEDLLKQWPAVTKRAGKACLNCRARKVKCNVEEHGVPCTNCLTDDVVCRVQKSRRGRRPTKDGTKKPSPTAEKRHVPSSPMADIGTDRLTKSAALKRLPVTHTTGWLSQYSLKDDSAAAELDKPVSHNITGVHLKSYLDHMDEPVTDRFDTGELHRELTYAPLIDRDALHYTTSSGPISRDNTVEIDHATPSTKSMDTGYEPLPDCVKPIAQHLTMDDIHYLRIKGALDIPSIELRKALIQSYVQYFHPLMPLLDLPTLMNCANECPTNTTPKMSILLLQAVMFAGVTFVDSEQIKRAGFICRRTARRVFYDRARLLYDLDAEHDRLTIIQAVTLLTFWSETPGDNKGGWHWMGVAVSLALTLDLHRQPQHTTPDRGSRLRKRIWWCCYMRDRLLALFMCRMRRINDSDFNTPMLTLGDFELDDFPGEDARNSVLNRDCQVRLAEICIQMAQLCTHIETVMDLHFSLLPPDHRSGLTRDPRGETSTMLFPRHRPYKADLVRICDRNLQTWLDKWTPAAIYQRPRTEDLNEPCKSITSSQAFLHIIFYGIVSALHRPQINSGHMAKQNPSQLDEHQRLSMTRTEEASLEVARINLDLLELGLVGYVFPPTITIQMPVAITQLRRLRTHNPEQITKALEALYSCLAVLEILKKLYVGADCVMAFVVEVMRKAGVMPAFNVDSKIQMIRFGDYEYRPGCGHGHSDTMHDTVLCDASETNKQDQDQAQKQSFSRPDVEPELDHSSGLDNLGWHSKEGVEEDPFAHWTDSGDMFLPENLDWEAAFGVFMDLDQHNTAVAEWPV</sequence>
<feature type="compositionally biased region" description="Basic and acidic residues" evidence="6">
    <location>
        <begin position="59"/>
        <end position="75"/>
    </location>
</feature>
<dbReference type="PROSITE" id="PS50048">
    <property type="entry name" value="ZN2_CY6_FUNGAL_2"/>
    <property type="match status" value="1"/>
</dbReference>
<name>H6BTW3_EXODN</name>
<protein>
    <submittedName>
        <fullName evidence="8">Transcriptional regulatory protein AMDR</fullName>
    </submittedName>
</protein>
<dbReference type="Pfam" id="PF00172">
    <property type="entry name" value="Zn_clus"/>
    <property type="match status" value="1"/>
</dbReference>
<dbReference type="InterPro" id="IPR036864">
    <property type="entry name" value="Zn2-C6_fun-type_DNA-bd_sf"/>
</dbReference>
<dbReference type="OMA" id="NCEYRSH"/>
<dbReference type="STRING" id="858893.H6BTW3"/>
<dbReference type="GO" id="GO:0006351">
    <property type="term" value="P:DNA-templated transcription"/>
    <property type="evidence" value="ECO:0007669"/>
    <property type="project" value="InterPro"/>
</dbReference>
<proteinExistence type="predicted"/>
<dbReference type="SMART" id="SM00906">
    <property type="entry name" value="Fungal_trans"/>
    <property type="match status" value="1"/>
</dbReference>
<feature type="region of interest" description="Disordered" evidence="6">
    <location>
        <begin position="53"/>
        <end position="85"/>
    </location>
</feature>
<evidence type="ECO:0000256" key="4">
    <source>
        <dbReference type="ARBA" id="ARBA00023163"/>
    </source>
</evidence>
<dbReference type="GO" id="GO:0008270">
    <property type="term" value="F:zinc ion binding"/>
    <property type="evidence" value="ECO:0007669"/>
    <property type="project" value="InterPro"/>
</dbReference>
<keyword evidence="2" id="KW-0805">Transcription regulation</keyword>
<feature type="region of interest" description="Disordered" evidence="6">
    <location>
        <begin position="715"/>
        <end position="748"/>
    </location>
</feature>
<dbReference type="Gene3D" id="4.10.240.10">
    <property type="entry name" value="Zn(2)-C6 fungal-type DNA-binding domain"/>
    <property type="match status" value="1"/>
</dbReference>
<dbReference type="RefSeq" id="XP_009156001.1">
    <property type="nucleotide sequence ID" value="XM_009157753.1"/>
</dbReference>
<dbReference type="InParanoid" id="H6BTW3"/>
<keyword evidence="3" id="KW-0238">DNA-binding</keyword>
<keyword evidence="4" id="KW-0804">Transcription</keyword>
<feature type="compositionally biased region" description="Basic and acidic residues" evidence="6">
    <location>
        <begin position="731"/>
        <end position="741"/>
    </location>
</feature>
<evidence type="ECO:0000256" key="5">
    <source>
        <dbReference type="ARBA" id="ARBA00023242"/>
    </source>
</evidence>